<protein>
    <submittedName>
        <fullName evidence="1">Uncharacterized protein</fullName>
    </submittedName>
</protein>
<dbReference type="Proteomes" id="UP000275348">
    <property type="component" value="Unassembled WGS sequence"/>
</dbReference>
<accession>A0A3L9MLA9</accession>
<reference evidence="1 2" key="1">
    <citation type="submission" date="2018-10" db="EMBL/GenBank/DDBJ databases">
        <authorList>
            <person name="Chen X."/>
        </authorList>
    </citation>
    <scope>NUCLEOTIDE SEQUENCE [LARGE SCALE GENOMIC DNA]</scope>
    <source>
        <strain evidence="1 2">YIM 102668</strain>
    </source>
</reference>
<dbReference type="OrthoDB" id="9930126at2"/>
<proteinExistence type="predicted"/>
<dbReference type="Gene3D" id="3.10.450.50">
    <property type="match status" value="1"/>
</dbReference>
<dbReference type="EMBL" id="RDOJ01000005">
    <property type="protein sequence ID" value="RLZ11449.1"/>
    <property type="molecule type" value="Genomic_DNA"/>
</dbReference>
<keyword evidence="2" id="KW-1185">Reference proteome</keyword>
<evidence type="ECO:0000313" key="1">
    <source>
        <dbReference type="EMBL" id="RLZ11449.1"/>
    </source>
</evidence>
<comment type="caution">
    <text evidence="1">The sequence shown here is derived from an EMBL/GenBank/DDBJ whole genome shotgun (WGS) entry which is preliminary data.</text>
</comment>
<dbReference type="RefSeq" id="WP_121934129.1">
    <property type="nucleotide sequence ID" value="NZ_RDOJ01000005.1"/>
</dbReference>
<dbReference type="AlphaFoldDB" id="A0A3L9MLA9"/>
<organism evidence="1 2">
    <name type="scientific">Faecalibacter macacae</name>
    <dbReference type="NCBI Taxonomy" id="1859289"/>
    <lineage>
        <taxon>Bacteria</taxon>
        <taxon>Pseudomonadati</taxon>
        <taxon>Bacteroidota</taxon>
        <taxon>Flavobacteriia</taxon>
        <taxon>Flavobacteriales</taxon>
        <taxon>Weeksellaceae</taxon>
        <taxon>Faecalibacter</taxon>
    </lineage>
</organism>
<name>A0A3L9MLA9_9FLAO</name>
<gene>
    <name evidence="1" type="ORF">EAH69_05220</name>
</gene>
<sequence length="155" mass="18620">MSSYIFIKNFYLEEIQNITQEYFNANYDQDSTLSADILMKNSRTYFVQFNEELAPEELLDWVNTINQNKPTNDRIITIEGYQTINKIDYKFYFINEDIYAVNSNQETFKIEDLEDLVPTTSSTLTFTKTEIPNKNIHPMVTINYFVPKKKWWKFW</sequence>
<evidence type="ECO:0000313" key="2">
    <source>
        <dbReference type="Proteomes" id="UP000275348"/>
    </source>
</evidence>